<proteinExistence type="predicted"/>
<dbReference type="Gene3D" id="2.40.37.10">
    <property type="entry name" value="Lyase, Ornithine Decarboxylase, Chain A, domain 1"/>
    <property type="match status" value="1"/>
</dbReference>
<comment type="cofactor">
    <cofactor evidence="1">
        <name>pyridoxal 5'-phosphate</name>
        <dbReference type="ChEBI" id="CHEBI:597326"/>
    </cofactor>
</comment>
<sequence>MTSTLPARLPEAGGVAPVALVSESALRRNAPLALAAGIATGGDDVLAADAWGHGAEWVRSVLEDLGMDAAPLDAAVLFGMPGSHAQPVLSLRGRALGTKPLLRGEGVSYGYTHRAPHDTTVALVTGGYAQGVVRSLGNAATVAIGGRRHRIVGRVAMDVCVVDVEDATVERGAEVVFFGDPAEGHPSLEEWTDATDLGAAEIVALVGVRADRRVSA</sequence>
<evidence type="ECO:0000256" key="3">
    <source>
        <dbReference type="ARBA" id="ARBA00023235"/>
    </source>
</evidence>
<accession>A0ABU3RYJ6</accession>
<evidence type="ECO:0000313" key="6">
    <source>
        <dbReference type="Proteomes" id="UP001256673"/>
    </source>
</evidence>
<keyword evidence="6" id="KW-1185">Reference proteome</keyword>
<dbReference type="InterPro" id="IPR011079">
    <property type="entry name" value="Ala_racemase_C"/>
</dbReference>
<dbReference type="SMART" id="SM01005">
    <property type="entry name" value="Ala_racemase_C"/>
    <property type="match status" value="1"/>
</dbReference>
<evidence type="ECO:0000256" key="1">
    <source>
        <dbReference type="ARBA" id="ARBA00001933"/>
    </source>
</evidence>
<dbReference type="InterPro" id="IPR000821">
    <property type="entry name" value="Ala_racemase"/>
</dbReference>
<keyword evidence="2" id="KW-0663">Pyridoxal phosphate</keyword>
<organism evidence="5 6">
    <name type="scientific">Microbacterium algihabitans</name>
    <dbReference type="NCBI Taxonomy" id="3075992"/>
    <lineage>
        <taxon>Bacteria</taxon>
        <taxon>Bacillati</taxon>
        <taxon>Actinomycetota</taxon>
        <taxon>Actinomycetes</taxon>
        <taxon>Micrococcales</taxon>
        <taxon>Microbacteriaceae</taxon>
        <taxon>Microbacterium</taxon>
    </lineage>
</organism>
<dbReference type="PANTHER" id="PTHR30511:SF0">
    <property type="entry name" value="ALANINE RACEMASE, CATABOLIC-RELATED"/>
    <property type="match status" value="1"/>
</dbReference>
<evidence type="ECO:0000313" key="5">
    <source>
        <dbReference type="EMBL" id="MDU0327954.1"/>
    </source>
</evidence>
<dbReference type="SUPFAM" id="SSF50621">
    <property type="entry name" value="Alanine racemase C-terminal domain-like"/>
    <property type="match status" value="1"/>
</dbReference>
<evidence type="ECO:0000256" key="2">
    <source>
        <dbReference type="ARBA" id="ARBA00022898"/>
    </source>
</evidence>
<keyword evidence="3" id="KW-0413">Isomerase</keyword>
<evidence type="ECO:0000259" key="4">
    <source>
        <dbReference type="SMART" id="SM01005"/>
    </source>
</evidence>
<dbReference type="PANTHER" id="PTHR30511">
    <property type="entry name" value="ALANINE RACEMASE"/>
    <property type="match status" value="1"/>
</dbReference>
<dbReference type="InterPro" id="IPR009006">
    <property type="entry name" value="Ala_racemase/Decarboxylase_C"/>
</dbReference>
<dbReference type="Proteomes" id="UP001256673">
    <property type="component" value="Unassembled WGS sequence"/>
</dbReference>
<reference evidence="5 6" key="1">
    <citation type="submission" date="2023-09" db="EMBL/GenBank/DDBJ databases">
        <title>Microbacterium fusihabitans sp. nov., Microbacterium phycihabitans sp. nov., and Microbacterium cervinum sp. nov., isolated from dried seaweeds of beach.</title>
        <authorList>
            <person name="Lee S.D."/>
        </authorList>
    </citation>
    <scope>NUCLEOTIDE SEQUENCE [LARGE SCALE GENOMIC DNA]</scope>
    <source>
        <strain evidence="5 6">KSW2-21</strain>
    </source>
</reference>
<comment type="caution">
    <text evidence="5">The sequence shown here is derived from an EMBL/GenBank/DDBJ whole genome shotgun (WGS) entry which is preliminary data.</text>
</comment>
<dbReference type="RefSeq" id="WP_316001800.1">
    <property type="nucleotide sequence ID" value="NZ_JAWDIU010000005.1"/>
</dbReference>
<dbReference type="EMBL" id="JAWDIU010000005">
    <property type="protein sequence ID" value="MDU0327954.1"/>
    <property type="molecule type" value="Genomic_DNA"/>
</dbReference>
<feature type="domain" description="Alanine racemase C-terminal" evidence="4">
    <location>
        <begin position="88"/>
        <end position="215"/>
    </location>
</feature>
<protein>
    <submittedName>
        <fullName evidence="5">Alanine racemase C-terminal domain-containing protein</fullName>
    </submittedName>
</protein>
<name>A0ABU3RYJ6_9MICO</name>
<gene>
    <name evidence="5" type="ORF">RWH43_14430</name>
</gene>
<dbReference type="Pfam" id="PF00842">
    <property type="entry name" value="Ala_racemase_C"/>
    <property type="match status" value="1"/>
</dbReference>